<comment type="caution">
    <text evidence="2">The sequence shown here is derived from an EMBL/GenBank/DDBJ whole genome shotgun (WGS) entry which is preliminary data.</text>
</comment>
<protein>
    <submittedName>
        <fullName evidence="2">Uncharacterized protein</fullName>
    </submittedName>
</protein>
<evidence type="ECO:0000313" key="2">
    <source>
        <dbReference type="EMBL" id="KAJ8353238.1"/>
    </source>
</evidence>
<proteinExistence type="predicted"/>
<evidence type="ECO:0000313" key="3">
    <source>
        <dbReference type="Proteomes" id="UP001152622"/>
    </source>
</evidence>
<evidence type="ECO:0000256" key="1">
    <source>
        <dbReference type="SAM" id="MobiDB-lite"/>
    </source>
</evidence>
<reference evidence="2" key="1">
    <citation type="journal article" date="2023" name="Science">
        <title>Genome structures resolve the early diversification of teleost fishes.</title>
        <authorList>
            <person name="Parey E."/>
            <person name="Louis A."/>
            <person name="Montfort J."/>
            <person name="Bouchez O."/>
            <person name="Roques C."/>
            <person name="Iampietro C."/>
            <person name="Lluch J."/>
            <person name="Castinel A."/>
            <person name="Donnadieu C."/>
            <person name="Desvignes T."/>
            <person name="Floi Bucao C."/>
            <person name="Jouanno E."/>
            <person name="Wen M."/>
            <person name="Mejri S."/>
            <person name="Dirks R."/>
            <person name="Jansen H."/>
            <person name="Henkel C."/>
            <person name="Chen W.J."/>
            <person name="Zahm M."/>
            <person name="Cabau C."/>
            <person name="Klopp C."/>
            <person name="Thompson A.W."/>
            <person name="Robinson-Rechavi M."/>
            <person name="Braasch I."/>
            <person name="Lecointre G."/>
            <person name="Bobe J."/>
            <person name="Postlethwait J.H."/>
            <person name="Berthelot C."/>
            <person name="Roest Crollius H."/>
            <person name="Guiguen Y."/>
        </authorList>
    </citation>
    <scope>NUCLEOTIDE SEQUENCE</scope>
    <source>
        <strain evidence="2">WJC10195</strain>
    </source>
</reference>
<keyword evidence="3" id="KW-1185">Reference proteome</keyword>
<organism evidence="2 3">
    <name type="scientific">Synaphobranchus kaupii</name>
    <name type="common">Kaup's arrowtooth eel</name>
    <dbReference type="NCBI Taxonomy" id="118154"/>
    <lineage>
        <taxon>Eukaryota</taxon>
        <taxon>Metazoa</taxon>
        <taxon>Chordata</taxon>
        <taxon>Craniata</taxon>
        <taxon>Vertebrata</taxon>
        <taxon>Euteleostomi</taxon>
        <taxon>Actinopterygii</taxon>
        <taxon>Neopterygii</taxon>
        <taxon>Teleostei</taxon>
        <taxon>Anguilliformes</taxon>
        <taxon>Synaphobranchidae</taxon>
        <taxon>Synaphobranchus</taxon>
    </lineage>
</organism>
<accession>A0A9Q1IUR6</accession>
<dbReference type="AlphaFoldDB" id="A0A9Q1IUR6"/>
<feature type="region of interest" description="Disordered" evidence="1">
    <location>
        <begin position="37"/>
        <end position="73"/>
    </location>
</feature>
<sequence length="73" mass="7266">MRPVCPVLAQGPHCEDGPPALLSRPGLFISSEAAVINEAQGTSSPHPNPGRGAAEKTTGPAPGAGPTLAKTDL</sequence>
<name>A0A9Q1IUR6_SYNKA</name>
<gene>
    <name evidence="2" type="ORF">SKAU_G00208050</name>
</gene>
<dbReference type="Proteomes" id="UP001152622">
    <property type="component" value="Chromosome 7"/>
</dbReference>
<dbReference type="EMBL" id="JAINUF010000007">
    <property type="protein sequence ID" value="KAJ8353238.1"/>
    <property type="molecule type" value="Genomic_DNA"/>
</dbReference>